<dbReference type="GeneTree" id="ENSGT00940000163037"/>
<reference evidence="2" key="2">
    <citation type="submission" date="2025-08" db="UniProtKB">
        <authorList>
            <consortium name="Ensembl"/>
        </authorList>
    </citation>
    <scope>IDENTIFICATION</scope>
</reference>
<evidence type="ECO:0000313" key="2">
    <source>
        <dbReference type="Ensembl" id="ENSMICP00000047801.1"/>
    </source>
</evidence>
<protein>
    <submittedName>
        <fullName evidence="2">Adhesion G protein-coupled receptor E3</fullName>
    </submittedName>
</protein>
<evidence type="ECO:0000313" key="3">
    <source>
        <dbReference type="Proteomes" id="UP000694394"/>
    </source>
</evidence>
<name>A0A8C5Y881_MICMU</name>
<dbReference type="Proteomes" id="UP000694394">
    <property type="component" value="Chromosome 24"/>
</dbReference>
<sequence>MRWPSLFPGLCFLLSLSGDVAQTPKGECQEPEQGECGPRWPKAGPASIHVLQKAKEKCLVW</sequence>
<dbReference type="Ensembl" id="ENSMICT00000061549.1">
    <property type="protein sequence ID" value="ENSMICP00000047801.1"/>
    <property type="gene ID" value="ENSMICG00000011089.3"/>
</dbReference>
<organism evidence="2 3">
    <name type="scientific">Microcebus murinus</name>
    <name type="common">Gray mouse lemur</name>
    <name type="synonym">Lemur murinus</name>
    <dbReference type="NCBI Taxonomy" id="30608"/>
    <lineage>
        <taxon>Eukaryota</taxon>
        <taxon>Metazoa</taxon>
        <taxon>Chordata</taxon>
        <taxon>Craniata</taxon>
        <taxon>Vertebrata</taxon>
        <taxon>Euteleostomi</taxon>
        <taxon>Mammalia</taxon>
        <taxon>Eutheria</taxon>
        <taxon>Euarchontoglires</taxon>
        <taxon>Primates</taxon>
        <taxon>Strepsirrhini</taxon>
        <taxon>Lemuriformes</taxon>
        <taxon>Cheirogaleidae</taxon>
        <taxon>Microcebus</taxon>
    </lineage>
</organism>
<reference evidence="2" key="3">
    <citation type="submission" date="2025-09" db="UniProtKB">
        <authorList>
            <consortium name="Ensembl"/>
        </authorList>
    </citation>
    <scope>IDENTIFICATION</scope>
</reference>
<evidence type="ECO:0000256" key="1">
    <source>
        <dbReference type="SAM" id="SignalP"/>
    </source>
</evidence>
<feature type="chain" id="PRO_5034771383" evidence="1">
    <location>
        <begin position="22"/>
        <end position="61"/>
    </location>
</feature>
<proteinExistence type="predicted"/>
<reference evidence="2" key="1">
    <citation type="submission" date="2016-12" db="EMBL/GenBank/DDBJ databases">
        <title>Mouse lemur reference genome and diversity panel.</title>
        <authorList>
            <person name="Harris R."/>
            <person name="Larsen P."/>
            <person name="Liu Y."/>
            <person name="Hughes D.S."/>
            <person name="Murali S."/>
            <person name="Raveendran M."/>
            <person name="Korchina V."/>
            <person name="Wang M."/>
            <person name="Jhangiani S."/>
            <person name="Bandaranaike D."/>
            <person name="Bellair M."/>
            <person name="Blankenburg K."/>
            <person name="Chao H."/>
            <person name="Dahdouli M."/>
            <person name="Dinh H."/>
            <person name="Doddapaneni H."/>
            <person name="English A."/>
            <person name="Firestine M."/>
            <person name="Gnanaolivu R."/>
            <person name="Gross S."/>
            <person name="Hernandez B."/>
            <person name="Javaid M."/>
            <person name="Jayaseelan J."/>
            <person name="Jones J."/>
            <person name="Khan Z."/>
            <person name="Kovar C."/>
            <person name="Kurapati P."/>
            <person name="Le B."/>
            <person name="Lee S."/>
            <person name="Li M."/>
            <person name="Mathew T."/>
            <person name="Narasimhan A."/>
            <person name="Ngo D."/>
            <person name="Nguyen L."/>
            <person name="Okwuonu G."/>
            <person name="Ongeri F."/>
            <person name="Osuji N."/>
            <person name="Pu L.-L."/>
            <person name="Puazo M."/>
            <person name="Quiroz J."/>
            <person name="Raj R."/>
            <person name="Rajbhandari K."/>
            <person name="Reid J.G."/>
            <person name="Santibanez J."/>
            <person name="Sexton D."/>
            <person name="Skinner E."/>
            <person name="Vee V."/>
            <person name="Weissenberger G."/>
            <person name="Wu Y."/>
            <person name="Xin Y."/>
            <person name="Han Y."/>
            <person name="Campbell C."/>
            <person name="Brown A."/>
            <person name="Sullivan B."/>
            <person name="Shelton J."/>
            <person name="Brown S."/>
            <person name="Dudchenko O."/>
            <person name="Machol I."/>
            <person name="Durand N."/>
            <person name="Shamim M."/>
            <person name="Lieberman A."/>
            <person name="Muzny D.M."/>
            <person name="Richards S."/>
            <person name="Yoder A."/>
            <person name="Worley K.C."/>
            <person name="Rogers J."/>
            <person name="Gibbs R.A."/>
        </authorList>
    </citation>
    <scope>NUCLEOTIDE SEQUENCE [LARGE SCALE GENOMIC DNA]</scope>
</reference>
<dbReference type="EMBL" id="ABDC03027739">
    <property type="status" value="NOT_ANNOTATED_CDS"/>
    <property type="molecule type" value="Genomic_DNA"/>
</dbReference>
<feature type="signal peptide" evidence="1">
    <location>
        <begin position="1"/>
        <end position="21"/>
    </location>
</feature>
<gene>
    <name evidence="2" type="primary">ADGRE3</name>
</gene>
<accession>A0A8C5Y881</accession>
<keyword evidence="3" id="KW-1185">Reference proteome</keyword>
<keyword evidence="1" id="KW-0732">Signal</keyword>
<dbReference type="EMBL" id="ABDC03027738">
    <property type="status" value="NOT_ANNOTATED_CDS"/>
    <property type="molecule type" value="Genomic_DNA"/>
</dbReference>
<dbReference type="AlphaFoldDB" id="A0A8C5Y881"/>